<reference evidence="1" key="1">
    <citation type="submission" date="2020-01" db="EMBL/GenBank/DDBJ databases">
        <authorList>
            <person name="Meier V. D."/>
            <person name="Meier V D."/>
        </authorList>
    </citation>
    <scope>NUCLEOTIDE SEQUENCE</scope>
    <source>
        <strain evidence="1">HLG_WM_MAG_01</strain>
    </source>
</reference>
<accession>A0A6S6U4G8</accession>
<dbReference type="AlphaFoldDB" id="A0A6S6U4G8"/>
<name>A0A6S6U4G8_9BACT</name>
<dbReference type="EMBL" id="CACVAS010000166">
    <property type="protein sequence ID" value="CAA6827876.1"/>
    <property type="molecule type" value="Genomic_DNA"/>
</dbReference>
<proteinExistence type="predicted"/>
<organism evidence="1">
    <name type="scientific">uncultured Sulfurovum sp</name>
    <dbReference type="NCBI Taxonomy" id="269237"/>
    <lineage>
        <taxon>Bacteria</taxon>
        <taxon>Pseudomonadati</taxon>
        <taxon>Campylobacterota</taxon>
        <taxon>Epsilonproteobacteria</taxon>
        <taxon>Campylobacterales</taxon>
        <taxon>Sulfurovaceae</taxon>
        <taxon>Sulfurovum</taxon>
        <taxon>environmental samples</taxon>
    </lineage>
</organism>
<feature type="non-terminal residue" evidence="1">
    <location>
        <position position="69"/>
    </location>
</feature>
<protein>
    <recommendedName>
        <fullName evidence="2">Porin</fullName>
    </recommendedName>
</protein>
<sequence length="69" mass="7569">MNQKIISLVCFLTVSVEASGLNDIAVDGYFRSTYHVHDLKNDKTYRDDGIGGKLHFKTASYEGLSLGAS</sequence>
<evidence type="ECO:0008006" key="2">
    <source>
        <dbReference type="Google" id="ProtNLM"/>
    </source>
</evidence>
<gene>
    <name evidence="1" type="ORF">HELGO_WM27398</name>
</gene>
<evidence type="ECO:0000313" key="1">
    <source>
        <dbReference type="EMBL" id="CAA6827876.1"/>
    </source>
</evidence>